<dbReference type="OrthoDB" id="885441at2"/>
<reference evidence="1 2" key="1">
    <citation type="submission" date="2019-02" db="EMBL/GenBank/DDBJ databases">
        <title>Bacterial novel species isolated from soil.</title>
        <authorList>
            <person name="Jung H.-Y."/>
        </authorList>
    </citation>
    <scope>NUCLEOTIDE SEQUENCE [LARGE SCALE GENOMIC DNA]</scope>
    <source>
        <strain evidence="1 2">1-3-3-3</strain>
    </source>
</reference>
<keyword evidence="2" id="KW-1185">Reference proteome</keyword>
<gene>
    <name evidence="1" type="ORF">EWM57_07155</name>
</gene>
<dbReference type="Proteomes" id="UP000294155">
    <property type="component" value="Unassembled WGS sequence"/>
</dbReference>
<comment type="caution">
    <text evidence="1">The sequence shown here is derived from an EMBL/GenBank/DDBJ whole genome shotgun (WGS) entry which is preliminary data.</text>
</comment>
<evidence type="ECO:0000313" key="2">
    <source>
        <dbReference type="Proteomes" id="UP000294155"/>
    </source>
</evidence>
<sequence>MFENYQIDFGRLNLHWLSSVSIYLDEIEHLINVSERAQTYLRQNGQIEVVGYTNQRKFIAVLFTTSSEQKLIIDDVDLPRYETIQDVILRRLAEESE</sequence>
<dbReference type="RefSeq" id="WP_129920456.1">
    <property type="nucleotide sequence ID" value="NZ_SEWE01000011.1"/>
</dbReference>
<accession>A0A4Q5LEG5</accession>
<protein>
    <submittedName>
        <fullName evidence="1">Uncharacterized protein</fullName>
    </submittedName>
</protein>
<dbReference type="EMBL" id="SEWE01000011">
    <property type="protein sequence ID" value="RYU81012.1"/>
    <property type="molecule type" value="Genomic_DNA"/>
</dbReference>
<proteinExistence type="predicted"/>
<name>A0A4Q5LEG5_9BACT</name>
<evidence type="ECO:0000313" key="1">
    <source>
        <dbReference type="EMBL" id="RYU81012.1"/>
    </source>
</evidence>
<organism evidence="1 2">
    <name type="scientific">Hymenobacter persicinus</name>
    <dbReference type="NCBI Taxonomy" id="2025506"/>
    <lineage>
        <taxon>Bacteria</taxon>
        <taxon>Pseudomonadati</taxon>
        <taxon>Bacteroidota</taxon>
        <taxon>Cytophagia</taxon>
        <taxon>Cytophagales</taxon>
        <taxon>Hymenobacteraceae</taxon>
        <taxon>Hymenobacter</taxon>
    </lineage>
</organism>
<dbReference type="AlphaFoldDB" id="A0A4Q5LEG5"/>